<gene>
    <name evidence="5" type="ORF">EGI31_09120</name>
</gene>
<dbReference type="GO" id="GO:0030261">
    <property type="term" value="P:chromosome condensation"/>
    <property type="evidence" value="ECO:0007669"/>
    <property type="project" value="UniProtKB-KW"/>
</dbReference>
<dbReference type="Gene3D" id="4.10.520.10">
    <property type="entry name" value="IHF-like DNA-binding proteins"/>
    <property type="match status" value="1"/>
</dbReference>
<organism evidence="5 6">
    <name type="scientific">Lacihabitans soyangensis</name>
    <dbReference type="NCBI Taxonomy" id="869394"/>
    <lineage>
        <taxon>Bacteria</taxon>
        <taxon>Pseudomonadati</taxon>
        <taxon>Bacteroidota</taxon>
        <taxon>Cytophagia</taxon>
        <taxon>Cytophagales</taxon>
        <taxon>Leadbetterellaceae</taxon>
        <taxon>Lacihabitans</taxon>
    </lineage>
</organism>
<dbReference type="AlphaFoldDB" id="A0AAE3KUE3"/>
<evidence type="ECO:0000256" key="4">
    <source>
        <dbReference type="RuleBase" id="RU003939"/>
    </source>
</evidence>
<dbReference type="EMBL" id="RJUF01000020">
    <property type="protein sequence ID" value="MCP9763116.1"/>
    <property type="molecule type" value="Genomic_DNA"/>
</dbReference>
<keyword evidence="3" id="KW-0238">DNA-binding</keyword>
<evidence type="ECO:0000313" key="5">
    <source>
        <dbReference type="EMBL" id="MCP9763116.1"/>
    </source>
</evidence>
<dbReference type="SUPFAM" id="SSF47729">
    <property type="entry name" value="IHF-like DNA-binding proteins"/>
    <property type="match status" value="1"/>
</dbReference>
<dbReference type="PANTHER" id="PTHR33175:SF3">
    <property type="entry name" value="DNA-BINDING PROTEIN HU-BETA"/>
    <property type="match status" value="1"/>
</dbReference>
<sequence length="94" mass="10339">MTKAEVISIISDKTGVDKAVTSITVEAFFQTVKDSLASGEAIYVRGFGSFVNKKRAEKKARNISQKTTVTVPAHFIPSFKPSKEFVEEVKTNVK</sequence>
<proteinExistence type="inferred from homology"/>
<protein>
    <submittedName>
        <fullName evidence="5">Integration host factor subunit beta</fullName>
    </submittedName>
</protein>
<dbReference type="RefSeq" id="WP_255036903.1">
    <property type="nucleotide sequence ID" value="NZ_RJUF01000020.1"/>
</dbReference>
<dbReference type="CDD" id="cd13836">
    <property type="entry name" value="IHF_B"/>
    <property type="match status" value="1"/>
</dbReference>
<dbReference type="GO" id="GO:0030527">
    <property type="term" value="F:structural constituent of chromatin"/>
    <property type="evidence" value="ECO:0007669"/>
    <property type="project" value="InterPro"/>
</dbReference>
<evidence type="ECO:0000256" key="3">
    <source>
        <dbReference type="ARBA" id="ARBA00023125"/>
    </source>
</evidence>
<dbReference type="GO" id="GO:0003677">
    <property type="term" value="F:DNA binding"/>
    <property type="evidence" value="ECO:0007669"/>
    <property type="project" value="UniProtKB-KW"/>
</dbReference>
<dbReference type="SMART" id="SM00411">
    <property type="entry name" value="BHL"/>
    <property type="match status" value="1"/>
</dbReference>
<dbReference type="Pfam" id="PF00216">
    <property type="entry name" value="Bac_DNA_binding"/>
    <property type="match status" value="1"/>
</dbReference>
<evidence type="ECO:0000256" key="1">
    <source>
        <dbReference type="ARBA" id="ARBA00010529"/>
    </source>
</evidence>
<comment type="caution">
    <text evidence="5">The sequence shown here is derived from an EMBL/GenBank/DDBJ whole genome shotgun (WGS) entry which is preliminary data.</text>
</comment>
<comment type="similarity">
    <text evidence="1 4">Belongs to the bacterial histone-like protein family.</text>
</comment>
<keyword evidence="6" id="KW-1185">Reference proteome</keyword>
<evidence type="ECO:0000256" key="2">
    <source>
        <dbReference type="ARBA" id="ARBA00023067"/>
    </source>
</evidence>
<evidence type="ECO:0000313" key="6">
    <source>
        <dbReference type="Proteomes" id="UP001204144"/>
    </source>
</evidence>
<dbReference type="PANTHER" id="PTHR33175">
    <property type="entry name" value="DNA-BINDING PROTEIN HU"/>
    <property type="match status" value="1"/>
</dbReference>
<accession>A0AAE3KUE3</accession>
<reference evidence="5 6" key="1">
    <citation type="submission" date="2018-11" db="EMBL/GenBank/DDBJ databases">
        <title>Novel bacteria species description.</title>
        <authorList>
            <person name="Han J.-H."/>
        </authorList>
    </citation>
    <scope>NUCLEOTIDE SEQUENCE [LARGE SCALE GENOMIC DNA]</scope>
    <source>
        <strain evidence="5 6">KCTC23259</strain>
    </source>
</reference>
<dbReference type="InterPro" id="IPR010992">
    <property type="entry name" value="IHF-like_DNA-bd_dom_sf"/>
</dbReference>
<dbReference type="Proteomes" id="UP001204144">
    <property type="component" value="Unassembled WGS sequence"/>
</dbReference>
<dbReference type="GO" id="GO:0005829">
    <property type="term" value="C:cytosol"/>
    <property type="evidence" value="ECO:0007669"/>
    <property type="project" value="TreeGrafter"/>
</dbReference>
<keyword evidence="2" id="KW-0226">DNA condensation</keyword>
<name>A0AAE3KUE3_9BACT</name>
<dbReference type="InterPro" id="IPR000119">
    <property type="entry name" value="Hist_DNA-bd"/>
</dbReference>